<sequence length="290" mass="31889">MIKCSTDRKKMGKKIRMIALDLDGTLLTSDKVLTDRTKDVLRRAIEQGIVVLPATGRPLSGIPKEVMEFPGVRYAVTANGARIVDSLEGRILYEDQVSYENGKKVLEICGKYDALLEVYYNGVGYTEESALNRLGDFVPRVPMAAYILNTRRPVENVTELFNRKRLPTDKVQAIFSSEEDCKKAWKEVEDHILDIEITGALCNNIEVNAKGVNKGKGILMLGKILGIEREEIMAFGDGRNDTAMLQEAGLGIAMSNAVEEAKAAADEVTLSNDEEGVAAAIEKYVLDGDV</sequence>
<accession>A0ABM8I1B1</accession>
<dbReference type="CDD" id="cd07516">
    <property type="entry name" value="HAD_Pase"/>
    <property type="match status" value="1"/>
</dbReference>
<dbReference type="Gene3D" id="3.30.1240.10">
    <property type="match status" value="1"/>
</dbReference>
<dbReference type="InterPro" id="IPR023214">
    <property type="entry name" value="HAD_sf"/>
</dbReference>
<dbReference type="InterPro" id="IPR000150">
    <property type="entry name" value="Cof"/>
</dbReference>
<evidence type="ECO:0000313" key="1">
    <source>
        <dbReference type="EMBL" id="BDZ76616.1"/>
    </source>
</evidence>
<gene>
    <name evidence="1" type="ORF">Lac1_07990</name>
</gene>
<dbReference type="NCBIfam" id="TIGR00099">
    <property type="entry name" value="Cof-subfamily"/>
    <property type="match status" value="1"/>
</dbReference>
<dbReference type="InterPro" id="IPR006379">
    <property type="entry name" value="HAD-SF_hydro_IIB"/>
</dbReference>
<name>A0ABM8I1B1_9FIRM</name>
<dbReference type="Gene3D" id="3.40.50.1000">
    <property type="entry name" value="HAD superfamily/HAD-like"/>
    <property type="match status" value="1"/>
</dbReference>
<dbReference type="PANTHER" id="PTHR10000">
    <property type="entry name" value="PHOSPHOSERINE PHOSPHATASE"/>
    <property type="match status" value="1"/>
</dbReference>
<organism evidence="1 2">
    <name type="scientific">Claveliimonas bilis</name>
    <dbReference type="NCBI Taxonomy" id="3028070"/>
    <lineage>
        <taxon>Bacteria</taxon>
        <taxon>Bacillati</taxon>
        <taxon>Bacillota</taxon>
        <taxon>Clostridia</taxon>
        <taxon>Lachnospirales</taxon>
        <taxon>Lachnospiraceae</taxon>
        <taxon>Claveliimonas</taxon>
    </lineage>
</organism>
<dbReference type="SFLD" id="SFLDG01140">
    <property type="entry name" value="C2.B:_Phosphomannomutase_and_P"/>
    <property type="match status" value="1"/>
</dbReference>
<dbReference type="NCBIfam" id="TIGR01484">
    <property type="entry name" value="HAD-SF-IIB"/>
    <property type="match status" value="1"/>
</dbReference>
<dbReference type="EMBL" id="AP027742">
    <property type="protein sequence ID" value="BDZ76616.1"/>
    <property type="molecule type" value="Genomic_DNA"/>
</dbReference>
<dbReference type="PROSITE" id="PS01229">
    <property type="entry name" value="COF_2"/>
    <property type="match status" value="1"/>
</dbReference>
<dbReference type="PANTHER" id="PTHR10000:SF8">
    <property type="entry name" value="HAD SUPERFAMILY HYDROLASE-LIKE, TYPE 3"/>
    <property type="match status" value="1"/>
</dbReference>
<protein>
    <submittedName>
        <fullName evidence="1">Haloacid dehalogenase</fullName>
    </submittedName>
</protein>
<dbReference type="Pfam" id="PF08282">
    <property type="entry name" value="Hydrolase_3"/>
    <property type="match status" value="1"/>
</dbReference>
<dbReference type="Proteomes" id="UP001305815">
    <property type="component" value="Chromosome"/>
</dbReference>
<dbReference type="PRINTS" id="PR00119">
    <property type="entry name" value="CATATPASE"/>
</dbReference>
<reference evidence="2" key="1">
    <citation type="journal article" date="2023" name="Int. J. Syst. Evol. Microbiol.">
        <title>Claveliimonas bilis gen. nov., sp. nov., deoxycholic acid-producing bacteria isolated from human faeces, and reclassification of Sellimonas monacensis Zenner et al. 2021 as Claveliimonas monacensis comb. nov.</title>
        <authorList>
            <person name="Hisatomi A."/>
            <person name="Kastawa N.W.E.P.G."/>
            <person name="Song I."/>
            <person name="Ohkuma M."/>
            <person name="Fukiya S."/>
            <person name="Sakamoto M."/>
        </authorList>
    </citation>
    <scope>NUCLEOTIDE SEQUENCE [LARGE SCALE GENOMIC DNA]</scope>
    <source>
        <strain evidence="2">12BBH14</strain>
    </source>
</reference>
<keyword evidence="2" id="KW-1185">Reference proteome</keyword>
<dbReference type="SUPFAM" id="SSF56784">
    <property type="entry name" value="HAD-like"/>
    <property type="match status" value="1"/>
</dbReference>
<proteinExistence type="predicted"/>
<evidence type="ECO:0000313" key="2">
    <source>
        <dbReference type="Proteomes" id="UP001305815"/>
    </source>
</evidence>
<dbReference type="InterPro" id="IPR036412">
    <property type="entry name" value="HAD-like_sf"/>
</dbReference>
<dbReference type="SFLD" id="SFLDS00003">
    <property type="entry name" value="Haloacid_Dehalogenase"/>
    <property type="match status" value="1"/>
</dbReference>